<evidence type="ECO:0000313" key="2">
    <source>
        <dbReference type="EMBL" id="GLD60260.1"/>
    </source>
</evidence>
<feature type="region of interest" description="Disordered" evidence="1">
    <location>
        <begin position="1"/>
        <end position="42"/>
    </location>
</feature>
<reference evidence="2" key="1">
    <citation type="submission" date="2022-08" db="EMBL/GenBank/DDBJ databases">
        <title>Genome sequencing of akame (Lates japonicus).</title>
        <authorList>
            <person name="Hashiguchi Y."/>
            <person name="Takahashi H."/>
        </authorList>
    </citation>
    <scope>NUCLEOTIDE SEQUENCE</scope>
    <source>
        <strain evidence="2">Kochi</strain>
    </source>
</reference>
<protein>
    <submittedName>
        <fullName evidence="2">Adenosylhomocysteinase 2-like isoform X1</fullName>
    </submittedName>
</protein>
<gene>
    <name evidence="2" type="ORF">AKAME5_001218300</name>
</gene>
<evidence type="ECO:0000256" key="1">
    <source>
        <dbReference type="SAM" id="MobiDB-lite"/>
    </source>
</evidence>
<evidence type="ECO:0000313" key="3">
    <source>
        <dbReference type="Proteomes" id="UP001279410"/>
    </source>
</evidence>
<accession>A0AAD3MVH9</accession>
<dbReference type="Proteomes" id="UP001279410">
    <property type="component" value="Unassembled WGS sequence"/>
</dbReference>
<sequence length="98" mass="10671">MAEEKEQTGASWEDLPLPDDYPEPHMEDKAALNGEAEGDKDQVVKCSPNLLQMLKAAESRWTPQGQDRDRAGVSGTGEPVTEALKTDMVSKDTATLPD</sequence>
<dbReference type="EMBL" id="BRZM01000040">
    <property type="protein sequence ID" value="GLD60260.1"/>
    <property type="molecule type" value="Genomic_DNA"/>
</dbReference>
<name>A0AAD3MVH9_LATJO</name>
<comment type="caution">
    <text evidence="2">The sequence shown here is derived from an EMBL/GenBank/DDBJ whole genome shotgun (WGS) entry which is preliminary data.</text>
</comment>
<feature type="region of interest" description="Disordered" evidence="1">
    <location>
        <begin position="57"/>
        <end position="98"/>
    </location>
</feature>
<dbReference type="AlphaFoldDB" id="A0AAD3MVH9"/>
<keyword evidence="3" id="KW-1185">Reference proteome</keyword>
<organism evidence="2 3">
    <name type="scientific">Lates japonicus</name>
    <name type="common">Japanese lates</name>
    <dbReference type="NCBI Taxonomy" id="270547"/>
    <lineage>
        <taxon>Eukaryota</taxon>
        <taxon>Metazoa</taxon>
        <taxon>Chordata</taxon>
        <taxon>Craniata</taxon>
        <taxon>Vertebrata</taxon>
        <taxon>Euteleostomi</taxon>
        <taxon>Actinopterygii</taxon>
        <taxon>Neopterygii</taxon>
        <taxon>Teleostei</taxon>
        <taxon>Neoteleostei</taxon>
        <taxon>Acanthomorphata</taxon>
        <taxon>Carangaria</taxon>
        <taxon>Carangaria incertae sedis</taxon>
        <taxon>Centropomidae</taxon>
        <taxon>Lates</taxon>
    </lineage>
</organism>
<proteinExistence type="predicted"/>